<dbReference type="Gene3D" id="1.10.760.10">
    <property type="entry name" value="Cytochrome c-like domain"/>
    <property type="match status" value="1"/>
</dbReference>
<feature type="chain" id="PRO_5043358416" evidence="5">
    <location>
        <begin position="20"/>
        <end position="129"/>
    </location>
</feature>
<evidence type="ECO:0000256" key="3">
    <source>
        <dbReference type="ARBA" id="ARBA00023004"/>
    </source>
</evidence>
<evidence type="ECO:0000256" key="5">
    <source>
        <dbReference type="SAM" id="SignalP"/>
    </source>
</evidence>
<evidence type="ECO:0000256" key="1">
    <source>
        <dbReference type="ARBA" id="ARBA00022617"/>
    </source>
</evidence>
<dbReference type="Pfam" id="PF13442">
    <property type="entry name" value="Cytochrome_CBB3"/>
    <property type="match status" value="1"/>
</dbReference>
<dbReference type="InterPro" id="IPR036909">
    <property type="entry name" value="Cyt_c-like_dom_sf"/>
</dbReference>
<accession>A0AAU8A037</accession>
<evidence type="ECO:0000313" key="7">
    <source>
        <dbReference type="EMBL" id="XCC57011.1"/>
    </source>
</evidence>
<dbReference type="GO" id="GO:0009055">
    <property type="term" value="F:electron transfer activity"/>
    <property type="evidence" value="ECO:0007669"/>
    <property type="project" value="InterPro"/>
</dbReference>
<dbReference type="PROSITE" id="PS51007">
    <property type="entry name" value="CYTC"/>
    <property type="match status" value="1"/>
</dbReference>
<evidence type="ECO:0000256" key="4">
    <source>
        <dbReference type="PROSITE-ProRule" id="PRU00433"/>
    </source>
</evidence>
<dbReference type="GO" id="GO:0046872">
    <property type="term" value="F:metal ion binding"/>
    <property type="evidence" value="ECO:0007669"/>
    <property type="project" value="UniProtKB-KW"/>
</dbReference>
<evidence type="ECO:0000259" key="6">
    <source>
        <dbReference type="PROSITE" id="PS51007"/>
    </source>
</evidence>
<dbReference type="SUPFAM" id="SSF46626">
    <property type="entry name" value="Cytochrome c"/>
    <property type="match status" value="1"/>
</dbReference>
<proteinExistence type="predicted"/>
<dbReference type="EMBL" id="CP099959">
    <property type="protein sequence ID" value="XCC57011.1"/>
    <property type="molecule type" value="Genomic_DNA"/>
</dbReference>
<dbReference type="AlphaFoldDB" id="A0AAU8A037"/>
<protein>
    <submittedName>
        <fullName evidence="7">Cytochrome c</fullName>
    </submittedName>
</protein>
<keyword evidence="2 4" id="KW-0479">Metal-binding</keyword>
<keyword evidence="3 4" id="KW-0408">Iron</keyword>
<dbReference type="GO" id="GO:0020037">
    <property type="term" value="F:heme binding"/>
    <property type="evidence" value="ECO:0007669"/>
    <property type="project" value="InterPro"/>
</dbReference>
<gene>
    <name evidence="7" type="ORF">NKE59_05775</name>
</gene>
<keyword evidence="1 4" id="KW-0349">Heme</keyword>
<reference evidence="7" key="1">
    <citation type="submission" date="2022-06" db="EMBL/GenBank/DDBJ databases">
        <title>New Polynucleobacter species.</title>
        <authorList>
            <person name="Hahn M.W."/>
        </authorList>
    </citation>
    <scope>NUCLEOTIDE SEQUENCE</scope>
    <source>
        <strain evidence="7">UK-FUSCHL-C3</strain>
    </source>
</reference>
<name>A0AAU8A037_9BURK</name>
<keyword evidence="5" id="KW-0732">Signal</keyword>
<sequence>MSKLFLSVLALSFSTLVHAQSGPGAPAGASAQIAEGAKLYQQNCAMCHGENGRDAAAFPRPIWGQGQDIKKFQTAKGLFDYLQMLMPFDDPNKINNQQKTSIAAFMLFKNGDLAANKSMPVGGDSTQIK</sequence>
<evidence type="ECO:0000256" key="2">
    <source>
        <dbReference type="ARBA" id="ARBA00022723"/>
    </source>
</evidence>
<dbReference type="InterPro" id="IPR009056">
    <property type="entry name" value="Cyt_c-like_dom"/>
</dbReference>
<feature type="signal peptide" evidence="5">
    <location>
        <begin position="1"/>
        <end position="19"/>
    </location>
</feature>
<feature type="domain" description="Cytochrome c" evidence="6">
    <location>
        <begin position="31"/>
        <end position="110"/>
    </location>
</feature>
<dbReference type="RefSeq" id="WP_353438016.1">
    <property type="nucleotide sequence ID" value="NZ_CP099959.1"/>
</dbReference>
<organism evidence="7">
    <name type="scientific">Polynucleobacter sp. UK-FUSCHL-C3</name>
    <dbReference type="NCBI Taxonomy" id="2955208"/>
    <lineage>
        <taxon>Bacteria</taxon>
        <taxon>Pseudomonadati</taxon>
        <taxon>Pseudomonadota</taxon>
        <taxon>Betaproteobacteria</taxon>
        <taxon>Burkholderiales</taxon>
        <taxon>Burkholderiaceae</taxon>
        <taxon>Polynucleobacter</taxon>
    </lineage>
</organism>